<evidence type="ECO:0000313" key="1">
    <source>
        <dbReference type="EMBL" id="ODM96685.1"/>
    </source>
</evidence>
<accession>A0A1D2MVH3</accession>
<evidence type="ECO:0000313" key="2">
    <source>
        <dbReference type="Proteomes" id="UP000094527"/>
    </source>
</evidence>
<comment type="caution">
    <text evidence="1">The sequence shown here is derived from an EMBL/GenBank/DDBJ whole genome shotgun (WGS) entry which is preliminary data.</text>
</comment>
<dbReference type="Proteomes" id="UP000094527">
    <property type="component" value="Unassembled WGS sequence"/>
</dbReference>
<sequence>MTCYFCDSPMHKQTLLLIIIFTHFPSFRCTPHEVEDRLCPGTLSYVRDNSYVFASFGMRCSPENDAYVIGTIFQKFATDGAKFEMSTLNERWEKVAYLDASPYDSLPDTPPPPPGAENCIFNQRLARIQQATGPKLLVATSCNPFELMTCRLEYDNAQLLKEHCDCNYHYSVKVKDSSGKMVCRAKAGVPCKFTTGLLGDPFLDPKSSIECEKSLVCKEESNAGKRNEIFSTSFHGFGFSVVAREFMVANAVGYCSCKDGNQKVNVMNECVTATSWIRKPDAFILILITMIVKVVA</sequence>
<keyword evidence="2" id="KW-1185">Reference proteome</keyword>
<protein>
    <submittedName>
        <fullName evidence="1">Uncharacterized protein</fullName>
    </submittedName>
</protein>
<dbReference type="EMBL" id="LJIJ01000511">
    <property type="protein sequence ID" value="ODM96685.1"/>
    <property type="molecule type" value="Genomic_DNA"/>
</dbReference>
<gene>
    <name evidence="1" type="ORF">Ocin01_09989</name>
</gene>
<name>A0A1D2MVH3_ORCCI</name>
<reference evidence="1 2" key="1">
    <citation type="journal article" date="2016" name="Genome Biol. Evol.">
        <title>Gene Family Evolution Reflects Adaptation to Soil Environmental Stressors in the Genome of the Collembolan Orchesella cincta.</title>
        <authorList>
            <person name="Faddeeva-Vakhrusheva A."/>
            <person name="Derks M.F."/>
            <person name="Anvar S.Y."/>
            <person name="Agamennone V."/>
            <person name="Suring W."/>
            <person name="Smit S."/>
            <person name="van Straalen N.M."/>
            <person name="Roelofs D."/>
        </authorList>
    </citation>
    <scope>NUCLEOTIDE SEQUENCE [LARGE SCALE GENOMIC DNA]</scope>
    <source>
        <tissue evidence="1">Mixed pool</tissue>
    </source>
</reference>
<organism evidence="1 2">
    <name type="scientific">Orchesella cincta</name>
    <name type="common">Springtail</name>
    <name type="synonym">Podura cincta</name>
    <dbReference type="NCBI Taxonomy" id="48709"/>
    <lineage>
        <taxon>Eukaryota</taxon>
        <taxon>Metazoa</taxon>
        <taxon>Ecdysozoa</taxon>
        <taxon>Arthropoda</taxon>
        <taxon>Hexapoda</taxon>
        <taxon>Collembola</taxon>
        <taxon>Entomobryomorpha</taxon>
        <taxon>Entomobryoidea</taxon>
        <taxon>Orchesellidae</taxon>
        <taxon>Orchesellinae</taxon>
        <taxon>Orchesella</taxon>
    </lineage>
</organism>
<proteinExistence type="predicted"/>
<dbReference type="AlphaFoldDB" id="A0A1D2MVH3"/>